<proteinExistence type="predicted"/>
<dbReference type="Proteomes" id="UP000190312">
    <property type="component" value="Unassembled WGS sequence"/>
</dbReference>
<reference evidence="1" key="2">
    <citation type="submission" date="2023-04" db="EMBL/GenBank/DDBJ databases">
        <title>Aspergillus oryzae NBRC 4228.</title>
        <authorList>
            <person name="Ichikawa N."/>
            <person name="Sato H."/>
            <person name="Tonouchi N."/>
        </authorList>
    </citation>
    <scope>NUCLEOTIDE SEQUENCE</scope>
    <source>
        <strain evidence="1">NBRC 4228</strain>
    </source>
</reference>
<accession>A0A1S9DAZ5</accession>
<dbReference type="EMBL" id="BSYA01000003">
    <property type="protein sequence ID" value="GMG23092.1"/>
    <property type="molecule type" value="Genomic_DNA"/>
</dbReference>
<evidence type="ECO:0000313" key="2">
    <source>
        <dbReference type="EMBL" id="OOO06169.1"/>
    </source>
</evidence>
<organism evidence="2 3">
    <name type="scientific">Aspergillus oryzae</name>
    <name type="common">Yellow koji mold</name>
    <dbReference type="NCBI Taxonomy" id="5062"/>
    <lineage>
        <taxon>Eukaryota</taxon>
        <taxon>Fungi</taxon>
        <taxon>Dikarya</taxon>
        <taxon>Ascomycota</taxon>
        <taxon>Pezizomycotina</taxon>
        <taxon>Eurotiomycetes</taxon>
        <taxon>Eurotiomycetidae</taxon>
        <taxon>Eurotiales</taxon>
        <taxon>Aspergillaceae</taxon>
        <taxon>Aspergillus</taxon>
        <taxon>Aspergillus subgen. Circumdati</taxon>
    </lineage>
</organism>
<comment type="caution">
    <text evidence="2">The sequence shown here is derived from an EMBL/GenBank/DDBJ whole genome shotgun (WGS) entry which is preliminary data.</text>
</comment>
<dbReference type="EMBL" id="MKZY01000008">
    <property type="protein sequence ID" value="OOO06169.1"/>
    <property type="molecule type" value="Genomic_DNA"/>
</dbReference>
<protein>
    <submittedName>
        <fullName evidence="1">Unnamed protein product</fullName>
    </submittedName>
</protein>
<dbReference type="OrthoDB" id="4463410at2759"/>
<gene>
    <name evidence="1" type="ORF">Aory04_000061200</name>
    <name evidence="2" type="ORF">OAory_01018300</name>
</gene>
<sequence>MAWEVVTFTVHTNTSNGITDALYANGQMQVPVIVGIKAVDQNYSPYTLTEAELKRITLVDYYNTATEIKGNWYYSTEENEFAHSLPTSRDPGQPIRQEGPQYITFWVSTTKVENKNIAARITQTTDNKVITTNSSSFNSRVTLTSREPIRYITDDVNLVRENTSSGKWPVSTNHNGALVNTVLYNYTQNNYYVTSKLYPFIKGEIYNYDATGKSNNVISSPYLKNAYAYLIDRNDVKIFFIWPMTSESTEEPGVSRMVGSASPWTLVYAKAYVKVNQRANALCLTRMHYSCNTNYWIRDWTMNAWFRLYDRYGNKAEFYPKTDDRDTIYLQAKSSQLLATSEPDAKL</sequence>
<reference evidence="2 3" key="1">
    <citation type="submission" date="2016-10" db="EMBL/GenBank/DDBJ databases">
        <title>Genome sequencing of Aspergillus oryzae BCC7051.</title>
        <authorList>
            <person name="Thammarongtham C."/>
            <person name="Vorapreeda T."/>
            <person name="Nookaew I."/>
            <person name="Srisuk T."/>
            <person name="Land M."/>
            <person name="Jeennor S."/>
            <person name="Laoteng K."/>
        </authorList>
    </citation>
    <scope>NUCLEOTIDE SEQUENCE [LARGE SCALE GENOMIC DNA]</scope>
    <source>
        <strain evidence="2 3">BCC7051</strain>
    </source>
</reference>
<evidence type="ECO:0000313" key="3">
    <source>
        <dbReference type="Proteomes" id="UP000190312"/>
    </source>
</evidence>
<dbReference type="AlphaFoldDB" id="A0A1S9DAZ5"/>
<dbReference type="Proteomes" id="UP001165205">
    <property type="component" value="Unassembled WGS sequence"/>
</dbReference>
<evidence type="ECO:0000313" key="1">
    <source>
        <dbReference type="EMBL" id="GMG23092.1"/>
    </source>
</evidence>
<name>A0A1S9DAZ5_ASPOZ</name>